<proteinExistence type="predicted"/>
<dbReference type="AlphaFoldDB" id="A0A8T3B897"/>
<comment type="caution">
    <text evidence="2">The sequence shown here is derived from an EMBL/GenBank/DDBJ whole genome shotgun (WGS) entry which is preliminary data.</text>
</comment>
<dbReference type="Proteomes" id="UP000829196">
    <property type="component" value="Unassembled WGS sequence"/>
</dbReference>
<protein>
    <submittedName>
        <fullName evidence="2">Uncharacterized protein</fullName>
    </submittedName>
</protein>
<feature type="region of interest" description="Disordered" evidence="1">
    <location>
        <begin position="1"/>
        <end position="25"/>
    </location>
</feature>
<reference evidence="2" key="1">
    <citation type="journal article" date="2022" name="Front. Genet.">
        <title>Chromosome-Scale Assembly of the Dendrobium nobile Genome Provides Insights Into the Molecular Mechanism of the Biosynthesis of the Medicinal Active Ingredient of Dendrobium.</title>
        <authorList>
            <person name="Xu Q."/>
            <person name="Niu S.-C."/>
            <person name="Li K.-L."/>
            <person name="Zheng P.-J."/>
            <person name="Zhang X.-J."/>
            <person name="Jia Y."/>
            <person name="Liu Y."/>
            <person name="Niu Y.-X."/>
            <person name="Yu L.-H."/>
            <person name="Chen D.-F."/>
            <person name="Zhang G.-Q."/>
        </authorList>
    </citation>
    <scope>NUCLEOTIDE SEQUENCE</scope>
    <source>
        <tissue evidence="2">Leaf</tissue>
    </source>
</reference>
<organism evidence="2 3">
    <name type="scientific">Dendrobium nobile</name>
    <name type="common">Orchid</name>
    <dbReference type="NCBI Taxonomy" id="94219"/>
    <lineage>
        <taxon>Eukaryota</taxon>
        <taxon>Viridiplantae</taxon>
        <taxon>Streptophyta</taxon>
        <taxon>Embryophyta</taxon>
        <taxon>Tracheophyta</taxon>
        <taxon>Spermatophyta</taxon>
        <taxon>Magnoliopsida</taxon>
        <taxon>Liliopsida</taxon>
        <taxon>Asparagales</taxon>
        <taxon>Orchidaceae</taxon>
        <taxon>Epidendroideae</taxon>
        <taxon>Malaxideae</taxon>
        <taxon>Dendrobiinae</taxon>
        <taxon>Dendrobium</taxon>
    </lineage>
</organism>
<evidence type="ECO:0000256" key="1">
    <source>
        <dbReference type="SAM" id="MobiDB-lite"/>
    </source>
</evidence>
<accession>A0A8T3B897</accession>
<evidence type="ECO:0000313" key="2">
    <source>
        <dbReference type="EMBL" id="KAI0503586.1"/>
    </source>
</evidence>
<keyword evidence="3" id="KW-1185">Reference proteome</keyword>
<dbReference type="EMBL" id="JAGYWB010000011">
    <property type="protein sequence ID" value="KAI0503586.1"/>
    <property type="molecule type" value="Genomic_DNA"/>
</dbReference>
<sequence>MPSESKKEASAPANRRSRSLVQSPAMAAAHRSASLGFSIYRMCLRSGPPERLSKEKYELAHL</sequence>
<evidence type="ECO:0000313" key="3">
    <source>
        <dbReference type="Proteomes" id="UP000829196"/>
    </source>
</evidence>
<name>A0A8T3B897_DENNO</name>
<gene>
    <name evidence="2" type="ORF">KFK09_014520</name>
</gene>